<dbReference type="InterPro" id="IPR011990">
    <property type="entry name" value="TPR-like_helical_dom_sf"/>
</dbReference>
<proteinExistence type="predicted"/>
<evidence type="ECO:0000313" key="4">
    <source>
        <dbReference type="EMBL" id="GAA4263662.1"/>
    </source>
</evidence>
<keyword evidence="5" id="KW-1185">Reference proteome</keyword>
<dbReference type="SUPFAM" id="SSF48452">
    <property type="entry name" value="TPR-like"/>
    <property type="match status" value="1"/>
</dbReference>
<dbReference type="RefSeq" id="WP_345143430.1">
    <property type="nucleotide sequence ID" value="NZ_BAABAT010000076.1"/>
</dbReference>
<dbReference type="Proteomes" id="UP001500620">
    <property type="component" value="Unassembled WGS sequence"/>
</dbReference>
<accession>A0ABP8DUW4</accession>
<sequence length="937" mass="100162">MGSRLHPGSSHGRAHDGPIVGRSVELARLRGLVDPVPVSSRSLVLLGDAGMGKTILLADAANRAAFGGMRIVSATGRQSEAALAFSSLQQLLRPLFDDLAALPEHLREALAGALGLATQPRLPDRLLIGTAVLRLLAAAAERTPLLLVCDDAHWFDRSSLAALSFVCDRLLTERVVVLVGARGTLPPHGFDRVAAELHLDPLSDHDAKELLDEQPVVPRGRARAEVLRQAEGNPMALVELARVVAEDPGVVRRWATEPIPIGGRLAQIIVDQVQTLSAKTQDALLFASVTDRSGPSVTRTCLELFGPGALAPAEQLGLVELNRDGFRFTHPIIRSAVYHSASFARRAWAHNKLAGILQDQPDRRAWHLAAALLTPDDTVAALLEETANEARRRGGAVPAALAMERAAQLSRAPDEQARRFIAAASLAVSSGQSDWVERLATQALAVTDEPRLRLAARHAMGWALAWTNRHAEALSALLSVAEDAAATDPPMGWDALSTAATVVYQSDAPGGHEAVIRVLAVLEQQTTTDLADDEADRIDVIRLWIRSAIDPIGYAPEAARLLGPFAGSDLDTATQAGLGAAAWMVDETEFAVRSLHSSLERLRGPGLRGASGAVMSVLAFAYLERGRWDDALATAAEAMDLAIAHEMDIVAASAHVTAATVLALRGEVGAARARASAALGNVRIGESPAVQARARHALGLAELADGDSLAAYSYLRGLFPDGRPLHFHVSYLGIADLALAATRAGQRDEARDILAEVVAGLPKVPSPRVAQLVARASGLLADDASADEHFTIGLADPAGQRWPFERAQLQLDYAEWLRRQRRINEAKAQLLSANETFEWLSAEPWARRAIAELRAAGVPAGVGDSALAKLTPQQVEIVQLASEGLTNRQIADRMFLSARTVSSHLYRSYPKLGVTDRRQLRDALERIRASEREAGAP</sequence>
<name>A0ABP8DUW4_9ACTN</name>
<dbReference type="InterPro" id="IPR000792">
    <property type="entry name" value="Tscrpt_reg_LuxR_C"/>
</dbReference>
<protein>
    <submittedName>
        <fullName evidence="4">LuxR family transcriptional regulator</fullName>
    </submittedName>
</protein>
<dbReference type="Pfam" id="PF13191">
    <property type="entry name" value="AAA_16"/>
    <property type="match status" value="1"/>
</dbReference>
<evidence type="ECO:0000313" key="5">
    <source>
        <dbReference type="Proteomes" id="UP001500620"/>
    </source>
</evidence>
<dbReference type="PROSITE" id="PS00622">
    <property type="entry name" value="HTH_LUXR_1"/>
    <property type="match status" value="1"/>
</dbReference>
<dbReference type="SUPFAM" id="SSF46894">
    <property type="entry name" value="C-terminal effector domain of the bipartite response regulators"/>
    <property type="match status" value="1"/>
</dbReference>
<dbReference type="InterPro" id="IPR027417">
    <property type="entry name" value="P-loop_NTPase"/>
</dbReference>
<dbReference type="PROSITE" id="PS50043">
    <property type="entry name" value="HTH_LUXR_2"/>
    <property type="match status" value="1"/>
</dbReference>
<reference evidence="5" key="1">
    <citation type="journal article" date="2019" name="Int. J. Syst. Evol. Microbiol.">
        <title>The Global Catalogue of Microorganisms (GCM) 10K type strain sequencing project: providing services to taxonomists for standard genome sequencing and annotation.</title>
        <authorList>
            <consortium name="The Broad Institute Genomics Platform"/>
            <consortium name="The Broad Institute Genome Sequencing Center for Infectious Disease"/>
            <person name="Wu L."/>
            <person name="Ma J."/>
        </authorList>
    </citation>
    <scope>NUCLEOTIDE SEQUENCE [LARGE SCALE GENOMIC DNA]</scope>
    <source>
        <strain evidence="5">JCM 17441</strain>
    </source>
</reference>
<organism evidence="4 5">
    <name type="scientific">Dactylosporangium darangshiense</name>
    <dbReference type="NCBI Taxonomy" id="579108"/>
    <lineage>
        <taxon>Bacteria</taxon>
        <taxon>Bacillati</taxon>
        <taxon>Actinomycetota</taxon>
        <taxon>Actinomycetes</taxon>
        <taxon>Micromonosporales</taxon>
        <taxon>Micromonosporaceae</taxon>
        <taxon>Dactylosporangium</taxon>
    </lineage>
</organism>
<dbReference type="PANTHER" id="PTHR16305">
    <property type="entry name" value="TESTICULAR SOLUBLE ADENYLYL CYCLASE"/>
    <property type="match status" value="1"/>
</dbReference>
<evidence type="ECO:0000256" key="1">
    <source>
        <dbReference type="ARBA" id="ARBA00022741"/>
    </source>
</evidence>
<dbReference type="PRINTS" id="PR00038">
    <property type="entry name" value="HTHLUXR"/>
</dbReference>
<dbReference type="Pfam" id="PF00196">
    <property type="entry name" value="GerE"/>
    <property type="match status" value="1"/>
</dbReference>
<evidence type="ECO:0000259" key="3">
    <source>
        <dbReference type="PROSITE" id="PS50043"/>
    </source>
</evidence>
<keyword evidence="1" id="KW-0547">Nucleotide-binding</keyword>
<dbReference type="CDD" id="cd06170">
    <property type="entry name" value="LuxR_C_like"/>
    <property type="match status" value="1"/>
</dbReference>
<dbReference type="InterPro" id="IPR036388">
    <property type="entry name" value="WH-like_DNA-bd_sf"/>
</dbReference>
<dbReference type="InterPro" id="IPR041664">
    <property type="entry name" value="AAA_16"/>
</dbReference>
<dbReference type="InterPro" id="IPR016032">
    <property type="entry name" value="Sig_transdc_resp-reg_C-effctor"/>
</dbReference>
<feature type="domain" description="HTH luxR-type" evidence="3">
    <location>
        <begin position="863"/>
        <end position="928"/>
    </location>
</feature>
<evidence type="ECO:0000256" key="2">
    <source>
        <dbReference type="ARBA" id="ARBA00022840"/>
    </source>
</evidence>
<keyword evidence="2" id="KW-0067">ATP-binding</keyword>
<dbReference type="Gene3D" id="1.25.40.10">
    <property type="entry name" value="Tetratricopeptide repeat domain"/>
    <property type="match status" value="1"/>
</dbReference>
<gene>
    <name evidence="4" type="ORF">GCM10022255_110240</name>
</gene>
<comment type="caution">
    <text evidence="4">The sequence shown here is derived from an EMBL/GenBank/DDBJ whole genome shotgun (WGS) entry which is preliminary data.</text>
</comment>
<dbReference type="Gene3D" id="3.40.50.300">
    <property type="entry name" value="P-loop containing nucleotide triphosphate hydrolases"/>
    <property type="match status" value="1"/>
</dbReference>
<dbReference type="PANTHER" id="PTHR16305:SF35">
    <property type="entry name" value="TRANSCRIPTIONAL ACTIVATOR DOMAIN"/>
    <property type="match status" value="1"/>
</dbReference>
<dbReference type="SUPFAM" id="SSF52540">
    <property type="entry name" value="P-loop containing nucleoside triphosphate hydrolases"/>
    <property type="match status" value="1"/>
</dbReference>
<dbReference type="Gene3D" id="1.10.10.10">
    <property type="entry name" value="Winged helix-like DNA-binding domain superfamily/Winged helix DNA-binding domain"/>
    <property type="match status" value="1"/>
</dbReference>
<dbReference type="EMBL" id="BAABAT010000076">
    <property type="protein sequence ID" value="GAA4263662.1"/>
    <property type="molecule type" value="Genomic_DNA"/>
</dbReference>
<dbReference type="SMART" id="SM00421">
    <property type="entry name" value="HTH_LUXR"/>
    <property type="match status" value="1"/>
</dbReference>